<dbReference type="eggNOG" id="ENOG502SI4E">
    <property type="taxonomic scope" value="Eukaryota"/>
</dbReference>
<name>L1IYQ2_GUITC</name>
<keyword evidence="5" id="KW-1185">Reference proteome</keyword>
<evidence type="ECO:0000313" key="4">
    <source>
        <dbReference type="EnsemblProtists" id="EKX40955"/>
    </source>
</evidence>
<evidence type="ECO:0000313" key="5">
    <source>
        <dbReference type="Proteomes" id="UP000011087"/>
    </source>
</evidence>
<dbReference type="Gene3D" id="3.40.50.300">
    <property type="entry name" value="P-loop containing nucleotide triphosphate hydrolases"/>
    <property type="match status" value="1"/>
</dbReference>
<organism evidence="3">
    <name type="scientific">Guillardia theta (strain CCMP2712)</name>
    <name type="common">Cryptophyte</name>
    <dbReference type="NCBI Taxonomy" id="905079"/>
    <lineage>
        <taxon>Eukaryota</taxon>
        <taxon>Cryptophyceae</taxon>
        <taxon>Pyrenomonadales</taxon>
        <taxon>Geminigeraceae</taxon>
        <taxon>Guillardia</taxon>
    </lineage>
</organism>
<evidence type="ECO:0000256" key="1">
    <source>
        <dbReference type="ARBA" id="ARBA00004229"/>
    </source>
</evidence>
<reference evidence="5" key="2">
    <citation type="submission" date="2012-11" db="EMBL/GenBank/DDBJ databases">
        <authorList>
            <person name="Kuo A."/>
            <person name="Curtis B.A."/>
            <person name="Tanifuji G."/>
            <person name="Burki F."/>
            <person name="Gruber A."/>
            <person name="Irimia M."/>
            <person name="Maruyama S."/>
            <person name="Arias M.C."/>
            <person name="Ball S.G."/>
            <person name="Gile G.H."/>
            <person name="Hirakawa Y."/>
            <person name="Hopkins J.F."/>
            <person name="Rensing S.A."/>
            <person name="Schmutz J."/>
            <person name="Symeonidi A."/>
            <person name="Elias M."/>
            <person name="Eveleigh R.J."/>
            <person name="Herman E.K."/>
            <person name="Klute M.J."/>
            <person name="Nakayama T."/>
            <person name="Obornik M."/>
            <person name="Reyes-Prieto A."/>
            <person name="Armbrust E.V."/>
            <person name="Aves S.J."/>
            <person name="Beiko R.G."/>
            <person name="Coutinho P."/>
            <person name="Dacks J.B."/>
            <person name="Durnford D.G."/>
            <person name="Fast N.M."/>
            <person name="Green B.R."/>
            <person name="Grisdale C."/>
            <person name="Hempe F."/>
            <person name="Henrissat B."/>
            <person name="Hoppner M.P."/>
            <person name="Ishida K.-I."/>
            <person name="Kim E."/>
            <person name="Koreny L."/>
            <person name="Kroth P.G."/>
            <person name="Liu Y."/>
            <person name="Malik S.-B."/>
            <person name="Maier U.G."/>
            <person name="McRose D."/>
            <person name="Mock T."/>
            <person name="Neilson J.A."/>
            <person name="Onodera N.T."/>
            <person name="Poole A.M."/>
            <person name="Pritham E.J."/>
            <person name="Richards T.A."/>
            <person name="Rocap G."/>
            <person name="Roy S.W."/>
            <person name="Sarai C."/>
            <person name="Schaack S."/>
            <person name="Shirato S."/>
            <person name="Slamovits C.H."/>
            <person name="Spencer D.F."/>
            <person name="Suzuki S."/>
            <person name="Worden A.Z."/>
            <person name="Zauner S."/>
            <person name="Barry K."/>
            <person name="Bell C."/>
            <person name="Bharti A.K."/>
            <person name="Crow J.A."/>
            <person name="Grimwood J."/>
            <person name="Kramer R."/>
            <person name="Lindquist E."/>
            <person name="Lucas S."/>
            <person name="Salamov A."/>
            <person name="McFadden G.I."/>
            <person name="Lane C.E."/>
            <person name="Keeling P.J."/>
            <person name="Gray M.W."/>
            <person name="Grigoriev I.V."/>
            <person name="Archibald J.M."/>
        </authorList>
    </citation>
    <scope>NUCLEOTIDE SEQUENCE</scope>
    <source>
        <strain evidence="5">CCMP2712</strain>
    </source>
</reference>
<dbReference type="GeneID" id="17297633"/>
<dbReference type="EnsemblProtists" id="EKX40955">
    <property type="protein sequence ID" value="EKX40955"/>
    <property type="gene ID" value="GUITHDRAFT_112960"/>
</dbReference>
<dbReference type="EMBL" id="JH993027">
    <property type="protein sequence ID" value="EKX40955.1"/>
    <property type="molecule type" value="Genomic_DNA"/>
</dbReference>
<feature type="coiled-coil region" evidence="2">
    <location>
        <begin position="161"/>
        <end position="202"/>
    </location>
</feature>
<dbReference type="PaxDb" id="55529-EKX40955"/>
<accession>L1IYQ2</accession>
<reference evidence="4" key="3">
    <citation type="submission" date="2016-03" db="UniProtKB">
        <authorList>
            <consortium name="EnsemblProtists"/>
        </authorList>
    </citation>
    <scope>IDENTIFICATION</scope>
</reference>
<dbReference type="HOGENOM" id="CLU_016639_1_1_1"/>
<dbReference type="PANTHER" id="PTHR33129:SF1">
    <property type="entry name" value="ATP-BINDING PROTEIN"/>
    <property type="match status" value="1"/>
</dbReference>
<protein>
    <submittedName>
        <fullName evidence="3 4">Uncharacterized protein</fullName>
    </submittedName>
</protein>
<evidence type="ECO:0000313" key="3">
    <source>
        <dbReference type="EMBL" id="EKX40955.1"/>
    </source>
</evidence>
<gene>
    <name evidence="3" type="ORF">GUITHDRAFT_112960</name>
</gene>
<proteinExistence type="predicted"/>
<dbReference type="InterPro" id="IPR052980">
    <property type="entry name" value="Crinkler_effector"/>
</dbReference>
<dbReference type="PANTHER" id="PTHR33129">
    <property type="entry name" value="PROTEIN KINASE DOMAIN-CONTAINING PROTEIN-RELATED"/>
    <property type="match status" value="1"/>
</dbReference>
<dbReference type="Proteomes" id="UP000011087">
    <property type="component" value="Unassembled WGS sequence"/>
</dbReference>
<dbReference type="AlphaFoldDB" id="L1IYQ2"/>
<keyword evidence="2" id="KW-0175">Coiled coil</keyword>
<comment type="subcellular location">
    <subcellularLocation>
        <location evidence="1">Plastid</location>
        <location evidence="1">Chloroplast</location>
    </subcellularLocation>
</comment>
<dbReference type="GO" id="GO:0009507">
    <property type="term" value="C:chloroplast"/>
    <property type="evidence" value="ECO:0007669"/>
    <property type="project" value="UniProtKB-SubCell"/>
</dbReference>
<dbReference type="RefSeq" id="XP_005827935.1">
    <property type="nucleotide sequence ID" value="XM_005827878.1"/>
</dbReference>
<dbReference type="InterPro" id="IPR027417">
    <property type="entry name" value="P-loop_NTPase"/>
</dbReference>
<evidence type="ECO:0000256" key="2">
    <source>
        <dbReference type="SAM" id="Coils"/>
    </source>
</evidence>
<sequence length="795" mass="90910">MEPEAAGGSGDAQQAESAGEWLEFTALEKATSLNEMGTSENLSPKAMAEREETVVAELRSCPRTSDKEEAFPARGRLAKVHSHVWMLGCMAKALMGAYGLHLLIASGCVLLVHVAGSFSSHVAPLVIRGGGIGDANQTLPIRKDLYHVHGEEVYERLWLEQNEVKKEREKVGEQIDSVEREIKDVEAEQKDLNKKADSLLHDKGANKKLIKKIMKDIKYLRTKKEHLRTKEEQLRTEEEYLLKKEEHLLKKEKYLRENVKDEVKSLPWIETILDLSQAGFSEDRKIFTIDRALLNPSPGPAGLLMLYCRESFNEQWRFLEEKVCKEGCLGWILGPPGTGKTTTTTCFLLSQSMEARWRVMFVRLWKAGPVSLIQVVDGKERRCDFTMKRAGDEIEDFLMGWGEVSEKHLLSLDGYMEENPDHNNMISICMLWRRQDWENRRLVITTSMGARTKVYSEQDMIEKIKEMKIYSWMLEEYKEAVKHDLLYKSVANMMGISLETRNTIRKQETEQERRAREVESKYQIVGGSCRYMFQCTTAEAIEQLCFAMASVDNFEMLMDLKTGDRAKLMVNLLHGMYRIGDNVHWGLVSRFVATELAQRLGETFVRNIEQLAGIAKNPILGGVLFEMLFFARIGNEQGLRVTSRTGEEASWESLAVKTFDPTQLYTSGIERSVCLKPIAWNQGGYDAVILDLRERIVRFVQVTAASKHDLRLQYFADCMDALSMERWGQWKLEIVFVVPKDNLANFRLSEVVEEGALAKYGWRAGEETSKVRVVGMDPRPQGWSSRIGPWNEEYS</sequence>
<reference evidence="3 5" key="1">
    <citation type="journal article" date="2012" name="Nature">
        <title>Algal genomes reveal evolutionary mosaicism and the fate of nucleomorphs.</title>
        <authorList>
            <consortium name="DOE Joint Genome Institute"/>
            <person name="Curtis B.A."/>
            <person name="Tanifuji G."/>
            <person name="Burki F."/>
            <person name="Gruber A."/>
            <person name="Irimia M."/>
            <person name="Maruyama S."/>
            <person name="Arias M.C."/>
            <person name="Ball S.G."/>
            <person name="Gile G.H."/>
            <person name="Hirakawa Y."/>
            <person name="Hopkins J.F."/>
            <person name="Kuo A."/>
            <person name="Rensing S.A."/>
            <person name="Schmutz J."/>
            <person name="Symeonidi A."/>
            <person name="Elias M."/>
            <person name="Eveleigh R.J."/>
            <person name="Herman E.K."/>
            <person name="Klute M.J."/>
            <person name="Nakayama T."/>
            <person name="Obornik M."/>
            <person name="Reyes-Prieto A."/>
            <person name="Armbrust E.V."/>
            <person name="Aves S.J."/>
            <person name="Beiko R.G."/>
            <person name="Coutinho P."/>
            <person name="Dacks J.B."/>
            <person name="Durnford D.G."/>
            <person name="Fast N.M."/>
            <person name="Green B.R."/>
            <person name="Grisdale C.J."/>
            <person name="Hempel F."/>
            <person name="Henrissat B."/>
            <person name="Hoppner M.P."/>
            <person name="Ishida K."/>
            <person name="Kim E."/>
            <person name="Koreny L."/>
            <person name="Kroth P.G."/>
            <person name="Liu Y."/>
            <person name="Malik S.B."/>
            <person name="Maier U.G."/>
            <person name="McRose D."/>
            <person name="Mock T."/>
            <person name="Neilson J.A."/>
            <person name="Onodera N.T."/>
            <person name="Poole A.M."/>
            <person name="Pritham E.J."/>
            <person name="Richards T.A."/>
            <person name="Rocap G."/>
            <person name="Roy S.W."/>
            <person name="Sarai C."/>
            <person name="Schaack S."/>
            <person name="Shirato S."/>
            <person name="Slamovits C.H."/>
            <person name="Spencer D.F."/>
            <person name="Suzuki S."/>
            <person name="Worden A.Z."/>
            <person name="Zauner S."/>
            <person name="Barry K."/>
            <person name="Bell C."/>
            <person name="Bharti A.K."/>
            <person name="Crow J.A."/>
            <person name="Grimwood J."/>
            <person name="Kramer R."/>
            <person name="Lindquist E."/>
            <person name="Lucas S."/>
            <person name="Salamov A."/>
            <person name="McFadden G.I."/>
            <person name="Lane C.E."/>
            <person name="Keeling P.J."/>
            <person name="Gray M.W."/>
            <person name="Grigoriev I.V."/>
            <person name="Archibald J.M."/>
        </authorList>
    </citation>
    <scope>NUCLEOTIDE SEQUENCE</scope>
    <source>
        <strain evidence="3 5">CCMP2712</strain>
    </source>
</reference>
<dbReference type="KEGG" id="gtt:GUITHDRAFT_112960"/>